<dbReference type="PANTHER" id="PTHR23420:SF0">
    <property type="entry name" value="ADENOSYLHOMOCYSTEINASE"/>
    <property type="match status" value="1"/>
</dbReference>
<gene>
    <name evidence="6" type="ORF">SAMN05443668_107389</name>
</gene>
<dbReference type="InterPro" id="IPR000043">
    <property type="entry name" value="Adenosylhomocysteinase-like"/>
</dbReference>
<comment type="similarity">
    <text evidence="2">Belongs to the adenosylhomocysteinase family.</text>
</comment>
<evidence type="ECO:0000259" key="5">
    <source>
        <dbReference type="SMART" id="SM00997"/>
    </source>
</evidence>
<organism evidence="6 7">
    <name type="scientific">Cryptosporangium aurantiacum</name>
    <dbReference type="NCBI Taxonomy" id="134849"/>
    <lineage>
        <taxon>Bacteria</taxon>
        <taxon>Bacillati</taxon>
        <taxon>Actinomycetota</taxon>
        <taxon>Actinomycetes</taxon>
        <taxon>Cryptosporangiales</taxon>
        <taxon>Cryptosporangiaceae</taxon>
        <taxon>Cryptosporangium</taxon>
    </lineage>
</organism>
<feature type="domain" description="S-adenosyl-L-homocysteine hydrolase NAD binding" evidence="5">
    <location>
        <begin position="164"/>
        <end position="324"/>
    </location>
</feature>
<dbReference type="AlphaFoldDB" id="A0A1M7TYT3"/>
<evidence type="ECO:0000313" key="7">
    <source>
        <dbReference type="Proteomes" id="UP000184440"/>
    </source>
</evidence>
<evidence type="ECO:0000256" key="4">
    <source>
        <dbReference type="ARBA" id="ARBA00023027"/>
    </source>
</evidence>
<dbReference type="GO" id="GO:0004013">
    <property type="term" value="F:adenosylhomocysteinase activity"/>
    <property type="evidence" value="ECO:0007669"/>
    <property type="project" value="TreeGrafter"/>
</dbReference>
<dbReference type="Gene3D" id="3.40.50.1480">
    <property type="entry name" value="Adenosylhomocysteinase-like"/>
    <property type="match status" value="1"/>
</dbReference>
<dbReference type="GO" id="GO:0033353">
    <property type="term" value="P:S-adenosylmethionine cycle"/>
    <property type="evidence" value="ECO:0007669"/>
    <property type="project" value="TreeGrafter"/>
</dbReference>
<dbReference type="OrthoDB" id="3207107at2"/>
<evidence type="ECO:0000256" key="1">
    <source>
        <dbReference type="ARBA" id="ARBA00001911"/>
    </source>
</evidence>
<evidence type="ECO:0000256" key="2">
    <source>
        <dbReference type="ARBA" id="ARBA00007122"/>
    </source>
</evidence>
<reference evidence="6 7" key="1">
    <citation type="submission" date="2016-11" db="EMBL/GenBank/DDBJ databases">
        <authorList>
            <person name="Jaros S."/>
            <person name="Januszkiewicz K."/>
            <person name="Wedrychowicz H."/>
        </authorList>
    </citation>
    <scope>NUCLEOTIDE SEQUENCE [LARGE SCALE GENOMIC DNA]</scope>
    <source>
        <strain evidence="6 7">DSM 46144</strain>
    </source>
</reference>
<dbReference type="Gene3D" id="3.40.50.720">
    <property type="entry name" value="NAD(P)-binding Rossmann-like Domain"/>
    <property type="match status" value="1"/>
</dbReference>
<keyword evidence="4" id="KW-0520">NAD</keyword>
<dbReference type="SMART" id="SM00997">
    <property type="entry name" value="AdoHcyase_NAD"/>
    <property type="match status" value="1"/>
</dbReference>
<dbReference type="GO" id="GO:0006730">
    <property type="term" value="P:one-carbon metabolic process"/>
    <property type="evidence" value="ECO:0007669"/>
    <property type="project" value="UniProtKB-KW"/>
</dbReference>
<dbReference type="InterPro" id="IPR042172">
    <property type="entry name" value="Adenosylhomocyst_ase-like_sf"/>
</dbReference>
<keyword evidence="3" id="KW-0554">One-carbon metabolism</keyword>
<accession>A0A1M7TYT3</accession>
<dbReference type="Pfam" id="PF00670">
    <property type="entry name" value="AdoHcyase_NAD"/>
    <property type="match status" value="1"/>
</dbReference>
<evidence type="ECO:0000256" key="3">
    <source>
        <dbReference type="ARBA" id="ARBA00022563"/>
    </source>
</evidence>
<dbReference type="InterPro" id="IPR015878">
    <property type="entry name" value="Ado_hCys_hydrolase_NAD-bd"/>
</dbReference>
<sequence length="380" mass="40541">MQIFETARLNTLDRYFAAVTDTFGGGAARSLLITHLLPDRAAFVRAVNRVAPVTALLPKPKSADPDVIATLSRDYPVGCLSRGLFSDAASALAYLEHHAPDQDVVLLDVGGYFAPTLGHLCDRFSGRVVGVVEDTENGWRRYRNAGKPPCPIFSVARSALKRPEDHLVGYSLVFSAEALIRGLGDIVPGRATVLGYGKIGASIARCLHGRGVQVTVYDTDPVRTTEALAHGHTVATALSDALRGAGLVLSATGNKALRGDDFALLADGAYLGCVTSSEDELDVGALRSWERVRVGDHVVRYSRHGKSWYALAGGEAVNFLHGAVVGPAIALVQAEILAAAARCVTADLPPGYHGVAPLDRRRIAALWLTHFREPLGDPRR</sequence>
<dbReference type="EMBL" id="FRCS01000007">
    <property type="protein sequence ID" value="SHN75823.1"/>
    <property type="molecule type" value="Genomic_DNA"/>
</dbReference>
<dbReference type="Proteomes" id="UP000184440">
    <property type="component" value="Unassembled WGS sequence"/>
</dbReference>
<keyword evidence="7" id="KW-1185">Reference proteome</keyword>
<comment type="cofactor">
    <cofactor evidence="1">
        <name>NAD(+)</name>
        <dbReference type="ChEBI" id="CHEBI:57540"/>
    </cofactor>
</comment>
<evidence type="ECO:0000313" key="6">
    <source>
        <dbReference type="EMBL" id="SHN75823.1"/>
    </source>
</evidence>
<dbReference type="GO" id="GO:0005829">
    <property type="term" value="C:cytosol"/>
    <property type="evidence" value="ECO:0007669"/>
    <property type="project" value="TreeGrafter"/>
</dbReference>
<dbReference type="PANTHER" id="PTHR23420">
    <property type="entry name" value="ADENOSYLHOMOCYSTEINASE"/>
    <property type="match status" value="1"/>
</dbReference>
<dbReference type="InterPro" id="IPR036291">
    <property type="entry name" value="NAD(P)-bd_dom_sf"/>
</dbReference>
<dbReference type="SUPFAM" id="SSF51735">
    <property type="entry name" value="NAD(P)-binding Rossmann-fold domains"/>
    <property type="match status" value="1"/>
</dbReference>
<dbReference type="STRING" id="134849.SAMN05443668_107389"/>
<dbReference type="RefSeq" id="WP_073260166.1">
    <property type="nucleotide sequence ID" value="NZ_FRCS01000007.1"/>
</dbReference>
<name>A0A1M7TYT3_9ACTN</name>
<protein>
    <submittedName>
        <fullName evidence="6">Adenosylhomocysteinase</fullName>
    </submittedName>
</protein>
<proteinExistence type="inferred from homology"/>